<evidence type="ECO:0000259" key="2">
    <source>
        <dbReference type="Pfam" id="PF07238"/>
    </source>
</evidence>
<dbReference type="Gene3D" id="2.40.10.220">
    <property type="entry name" value="predicted glycosyltransferase like domains"/>
    <property type="match status" value="1"/>
</dbReference>
<evidence type="ECO:0000313" key="3">
    <source>
        <dbReference type="EMBL" id="QSR26634.1"/>
    </source>
</evidence>
<reference evidence="3 4" key="1">
    <citation type="submission" date="2017-06" db="EMBL/GenBank/DDBJ databases">
        <title>Complete Genome Sequence of the Soil Carbazole-Degrading Bacterium Nocardioides aromaticivorans IC177.</title>
        <authorList>
            <person name="Vejarano F."/>
            <person name="Suzuki-Minakuchi C."/>
            <person name="Ohtsubo Y."/>
            <person name="Tsuda M."/>
            <person name="Okada K."/>
            <person name="Nojiri H."/>
        </authorList>
    </citation>
    <scope>NUCLEOTIDE SEQUENCE [LARGE SCALE GENOMIC DNA]</scope>
    <source>
        <strain evidence="3 4">IC177</strain>
    </source>
</reference>
<dbReference type="EMBL" id="CP022295">
    <property type="protein sequence ID" value="QSR26634.1"/>
    <property type="molecule type" value="Genomic_DNA"/>
</dbReference>
<gene>
    <name evidence="3" type="ORF">CFH99_13460</name>
</gene>
<keyword evidence="4" id="KW-1185">Reference proteome</keyword>
<proteinExistence type="predicted"/>
<organism evidence="3 4">
    <name type="scientific">Nocardioides aromaticivorans</name>
    <dbReference type="NCBI Taxonomy" id="200618"/>
    <lineage>
        <taxon>Bacteria</taxon>
        <taxon>Bacillati</taxon>
        <taxon>Actinomycetota</taxon>
        <taxon>Actinomycetes</taxon>
        <taxon>Propionibacteriales</taxon>
        <taxon>Nocardioidaceae</taxon>
        <taxon>Nocardioides</taxon>
    </lineage>
</organism>
<feature type="compositionally biased region" description="Polar residues" evidence="1">
    <location>
        <begin position="50"/>
        <end position="62"/>
    </location>
</feature>
<name>A0ABX7PLD0_9ACTN</name>
<sequence length="309" mass="32767">MSTSRNMARTRLPGCSRSRSSALGSSKVSGCSAAVGRGSTSSHPPRANRSPRSASMHPSNHAAQVAPPGADGNGMSTSRPATTAAEVHPALLQAVALTLRPTVGEPVDVETRVLDVEPYGESGTALVVACPDGLDPDEHHFDASVTWTYPLGRMVCPVSTRPAQRHYGRVWLLRPSAAPTRLQQRTFFRARLAVPVALTWPLPTDEAADDDEADEHATAPTSLLGVAVDLSEGGVLAATQGPVPDPGTRVEATIRIDGDNLAQPARVVRHVRFAGGGVGVAVSFADPTVHGDRIRRAVFETERRRRRPR</sequence>
<dbReference type="Pfam" id="PF07238">
    <property type="entry name" value="PilZ"/>
    <property type="match status" value="1"/>
</dbReference>
<dbReference type="Proteomes" id="UP000662818">
    <property type="component" value="Chromosome"/>
</dbReference>
<feature type="domain" description="PilZ" evidence="2">
    <location>
        <begin position="208"/>
        <end position="299"/>
    </location>
</feature>
<evidence type="ECO:0000313" key="4">
    <source>
        <dbReference type="Proteomes" id="UP000662818"/>
    </source>
</evidence>
<feature type="compositionally biased region" description="Low complexity" evidence="1">
    <location>
        <begin position="14"/>
        <end position="32"/>
    </location>
</feature>
<dbReference type="InterPro" id="IPR009875">
    <property type="entry name" value="PilZ_domain"/>
</dbReference>
<accession>A0ABX7PLD0</accession>
<protein>
    <recommendedName>
        <fullName evidence="2">PilZ domain-containing protein</fullName>
    </recommendedName>
</protein>
<feature type="region of interest" description="Disordered" evidence="1">
    <location>
        <begin position="1"/>
        <end position="82"/>
    </location>
</feature>
<evidence type="ECO:0000256" key="1">
    <source>
        <dbReference type="SAM" id="MobiDB-lite"/>
    </source>
</evidence>